<evidence type="ECO:0000313" key="3">
    <source>
        <dbReference type="Proteomes" id="UP000465302"/>
    </source>
</evidence>
<reference evidence="2 3" key="1">
    <citation type="journal article" date="2019" name="Emerg. Microbes Infect.">
        <title>Comprehensive subspecies identification of 175 nontuberculous mycobacteria species based on 7547 genomic profiles.</title>
        <authorList>
            <person name="Matsumoto Y."/>
            <person name="Kinjo T."/>
            <person name="Motooka D."/>
            <person name="Nabeya D."/>
            <person name="Jung N."/>
            <person name="Uechi K."/>
            <person name="Horii T."/>
            <person name="Iida T."/>
            <person name="Fujita J."/>
            <person name="Nakamura S."/>
        </authorList>
    </citation>
    <scope>NUCLEOTIDE SEQUENCE [LARGE SCALE GENOMIC DNA]</scope>
    <source>
        <strain evidence="2 3">JCM 6377</strain>
    </source>
</reference>
<dbReference type="AlphaFoldDB" id="A0A7I9W682"/>
<proteinExistence type="predicted"/>
<sequence length="163" mass="18394">MTMRKLVAAGLCLVIGVQLLAMMMPDRRRVLVMAGIAVAASLLALRWYLSSVNIPEPPEHSTNSAEESLRRWLSRTETLISWSESTRADWDRHLRPMLARQFGIATGQKQNKNPDGYRATGRMLFGDELWAWVDPENVARTDKDVPGPGRVALAEILRRLEQV</sequence>
<evidence type="ECO:0000313" key="2">
    <source>
        <dbReference type="EMBL" id="GFG53193.1"/>
    </source>
</evidence>
<accession>A0A7I9W682</accession>
<keyword evidence="1" id="KW-0812">Transmembrane</keyword>
<feature type="transmembrane region" description="Helical" evidence="1">
    <location>
        <begin position="31"/>
        <end position="49"/>
    </location>
</feature>
<comment type="caution">
    <text evidence="2">The sequence shown here is derived from an EMBL/GenBank/DDBJ whole genome shotgun (WGS) entry which is preliminary data.</text>
</comment>
<protein>
    <submittedName>
        <fullName evidence="2">Uncharacterized protein</fullName>
    </submittedName>
</protein>
<organism evidence="2 3">
    <name type="scientific">Mycolicibacterium agri</name>
    <name type="common">Mycobacterium agri</name>
    <dbReference type="NCBI Taxonomy" id="36811"/>
    <lineage>
        <taxon>Bacteria</taxon>
        <taxon>Bacillati</taxon>
        <taxon>Actinomycetota</taxon>
        <taxon>Actinomycetes</taxon>
        <taxon>Mycobacteriales</taxon>
        <taxon>Mycobacteriaceae</taxon>
        <taxon>Mycolicibacterium</taxon>
    </lineage>
</organism>
<name>A0A7I9W682_MYCAG</name>
<dbReference type="Proteomes" id="UP000465302">
    <property type="component" value="Unassembled WGS sequence"/>
</dbReference>
<dbReference type="EMBL" id="BLKS01000001">
    <property type="protein sequence ID" value="GFG53193.1"/>
    <property type="molecule type" value="Genomic_DNA"/>
</dbReference>
<keyword evidence="1" id="KW-1133">Transmembrane helix</keyword>
<gene>
    <name evidence="2" type="ORF">MAGR_46340</name>
</gene>
<evidence type="ECO:0000256" key="1">
    <source>
        <dbReference type="SAM" id="Phobius"/>
    </source>
</evidence>
<keyword evidence="1" id="KW-0472">Membrane</keyword>